<dbReference type="CDD" id="cd00212">
    <property type="entry name" value="PTS_IIB_glc"/>
    <property type="match status" value="1"/>
</dbReference>
<dbReference type="InterPro" id="IPR018113">
    <property type="entry name" value="PTrfase_EIIB_Cys"/>
</dbReference>
<dbReference type="PROSITE" id="PS51098">
    <property type="entry name" value="PTS_EIIB_TYPE_1"/>
    <property type="match status" value="1"/>
</dbReference>
<evidence type="ECO:0000313" key="9">
    <source>
        <dbReference type="Proteomes" id="UP000078386"/>
    </source>
</evidence>
<dbReference type="NCBIfam" id="TIGR00826">
    <property type="entry name" value="EIIB_glc"/>
    <property type="match status" value="1"/>
</dbReference>
<name>A0A1B7JI57_9ENTR</name>
<dbReference type="InterPro" id="IPR001996">
    <property type="entry name" value="PTS_IIB_1"/>
</dbReference>
<sequence>MMVSLKSFLHYFSQPKPSVPLSANEQQQIQRLISAFGGQNNIENVDACITRLRVTVKDLSVVDSQALQNEGALGVIILGQQVHAIFGKQSDALRKLLDEHFAGNK</sequence>
<dbReference type="GO" id="GO:0009401">
    <property type="term" value="P:phosphoenolpyruvate-dependent sugar phosphotransferase system"/>
    <property type="evidence" value="ECO:0007669"/>
    <property type="project" value="UniProtKB-KW"/>
</dbReference>
<dbReference type="InterPro" id="IPR036878">
    <property type="entry name" value="Glu_permease_IIB"/>
</dbReference>
<evidence type="ECO:0000256" key="1">
    <source>
        <dbReference type="ARBA" id="ARBA00022448"/>
    </source>
</evidence>
<dbReference type="PANTHER" id="PTHR30009">
    <property type="entry name" value="CYTOCHROME C-TYPE SYNTHESIS PROTEIN AND PTS TRANSMEMBRANE COMPONENT"/>
    <property type="match status" value="1"/>
</dbReference>
<dbReference type="EC" id="2.7.1.191" evidence="8"/>
<dbReference type="Proteomes" id="UP000078386">
    <property type="component" value="Unassembled WGS sequence"/>
</dbReference>
<dbReference type="EMBL" id="LXEU01000078">
    <property type="protein sequence ID" value="OAT47620.1"/>
    <property type="molecule type" value="Genomic_DNA"/>
</dbReference>
<keyword evidence="3 8" id="KW-0808">Transferase</keyword>
<evidence type="ECO:0000256" key="4">
    <source>
        <dbReference type="ARBA" id="ARBA00022683"/>
    </source>
</evidence>
<dbReference type="Gene3D" id="3.30.1360.60">
    <property type="entry name" value="Glucose permease domain IIB"/>
    <property type="match status" value="1"/>
</dbReference>
<feature type="active site" description="Phosphocysteine intermediate; for EIIB activity" evidence="6">
    <location>
        <position position="48"/>
    </location>
</feature>
<accession>A0A1B7JI57</accession>
<keyword evidence="2" id="KW-0762">Sugar transport</keyword>
<dbReference type="Pfam" id="PF00367">
    <property type="entry name" value="PTS_EIIB"/>
    <property type="match status" value="1"/>
</dbReference>
<keyword evidence="1" id="KW-0813">Transport</keyword>
<keyword evidence="9" id="KW-1185">Reference proteome</keyword>
<dbReference type="InterPro" id="IPR050429">
    <property type="entry name" value="PTS_Glucose_EIICBA"/>
</dbReference>
<dbReference type="SUPFAM" id="SSF55604">
    <property type="entry name" value="Glucose permease domain IIB"/>
    <property type="match status" value="1"/>
</dbReference>
<evidence type="ECO:0000256" key="2">
    <source>
        <dbReference type="ARBA" id="ARBA00022597"/>
    </source>
</evidence>
<protein>
    <submittedName>
        <fullName evidence="8">PTS system glucose-specific IIBC component</fullName>
        <ecNumber evidence="8">2.7.1.191</ecNumber>
    </submittedName>
</protein>
<keyword evidence="4" id="KW-0598">Phosphotransferase system</keyword>
<dbReference type="PROSITE" id="PS01035">
    <property type="entry name" value="PTS_EIIB_TYPE_1_CYS"/>
    <property type="match status" value="1"/>
</dbReference>
<dbReference type="GO" id="GO:0008982">
    <property type="term" value="F:protein-N(PI)-phosphohistidine-sugar phosphotransferase activity"/>
    <property type="evidence" value="ECO:0007669"/>
    <property type="project" value="InterPro"/>
</dbReference>
<comment type="caution">
    <text evidence="8">The sequence shown here is derived from an EMBL/GenBank/DDBJ whole genome shotgun (WGS) entry which is preliminary data.</text>
</comment>
<organism evidence="8 9">
    <name type="scientific">Kluyvera georgiana ATCC 51603</name>
    <dbReference type="NCBI Taxonomy" id="1354264"/>
    <lineage>
        <taxon>Bacteria</taxon>
        <taxon>Pseudomonadati</taxon>
        <taxon>Pseudomonadota</taxon>
        <taxon>Gammaproteobacteria</taxon>
        <taxon>Enterobacterales</taxon>
        <taxon>Enterobacteriaceae</taxon>
        <taxon>Kluyvera</taxon>
    </lineage>
</organism>
<evidence type="ECO:0000256" key="3">
    <source>
        <dbReference type="ARBA" id="ARBA00022679"/>
    </source>
</evidence>
<evidence type="ECO:0000259" key="7">
    <source>
        <dbReference type="PROSITE" id="PS51098"/>
    </source>
</evidence>
<keyword evidence="5" id="KW-0418">Kinase</keyword>
<feature type="domain" description="PTS EIIB type-1" evidence="7">
    <location>
        <begin position="26"/>
        <end position="105"/>
    </location>
</feature>
<dbReference type="PATRIC" id="fig|1354264.4.peg.4010"/>
<reference evidence="8 9" key="1">
    <citation type="submission" date="2016-04" db="EMBL/GenBank/DDBJ databases">
        <title>ATOL: Assembling a taxonomically balanced genome-scale reconstruction of the evolutionary history of the Enterobacteriaceae.</title>
        <authorList>
            <person name="Plunkett G.III."/>
            <person name="Neeno-Eckwall E.C."/>
            <person name="Glasner J.D."/>
            <person name="Perna N.T."/>
        </authorList>
    </citation>
    <scope>NUCLEOTIDE SEQUENCE [LARGE SCALE GENOMIC DNA]</scope>
    <source>
        <strain evidence="8 9">ATCC 51603</strain>
    </source>
</reference>
<evidence type="ECO:0000256" key="6">
    <source>
        <dbReference type="PROSITE-ProRule" id="PRU00421"/>
    </source>
</evidence>
<dbReference type="GO" id="GO:0016301">
    <property type="term" value="F:kinase activity"/>
    <property type="evidence" value="ECO:0007669"/>
    <property type="project" value="UniProtKB-KW"/>
</dbReference>
<dbReference type="AlphaFoldDB" id="A0A1B7JI57"/>
<dbReference type="GO" id="GO:0090564">
    <property type="term" value="F:protein-phosphocysteine-glucose phosphotransferase system transporter activity"/>
    <property type="evidence" value="ECO:0007669"/>
    <property type="project" value="TreeGrafter"/>
</dbReference>
<evidence type="ECO:0000256" key="5">
    <source>
        <dbReference type="ARBA" id="ARBA00022777"/>
    </source>
</evidence>
<proteinExistence type="predicted"/>
<dbReference type="GO" id="GO:1904659">
    <property type="term" value="P:D-glucose transmembrane transport"/>
    <property type="evidence" value="ECO:0007669"/>
    <property type="project" value="TreeGrafter"/>
</dbReference>
<dbReference type="PANTHER" id="PTHR30009:SF20">
    <property type="entry name" value="PTS SYSTEM GLUCOSE-SPECIFIC EIICB COMPONENT-RELATED"/>
    <property type="match status" value="1"/>
</dbReference>
<evidence type="ECO:0000313" key="8">
    <source>
        <dbReference type="EMBL" id="OAT47620.1"/>
    </source>
</evidence>
<gene>
    <name evidence="8" type="ORF">M989_03861</name>
</gene>
<dbReference type="GO" id="GO:0005886">
    <property type="term" value="C:plasma membrane"/>
    <property type="evidence" value="ECO:0007669"/>
    <property type="project" value="TreeGrafter"/>
</dbReference>